<dbReference type="RefSeq" id="WP_077176705.1">
    <property type="nucleotide sequence ID" value="NZ_CADETK010000024.1"/>
</dbReference>
<comment type="caution">
    <text evidence="1">The sequence shown here is derived from an EMBL/GenBank/DDBJ whole genome shotgun (WGS) entry which is preliminary data.</text>
</comment>
<protein>
    <submittedName>
        <fullName evidence="1">Uncharacterized protein</fullName>
    </submittedName>
</protein>
<gene>
    <name evidence="1" type="ORF">A8E72_31705</name>
</gene>
<organism evidence="1 2">
    <name type="scientific">Burkholderia cenocepacia</name>
    <dbReference type="NCBI Taxonomy" id="95486"/>
    <lineage>
        <taxon>Bacteria</taxon>
        <taxon>Pseudomonadati</taxon>
        <taxon>Pseudomonadota</taxon>
        <taxon>Betaproteobacteria</taxon>
        <taxon>Burkholderiales</taxon>
        <taxon>Burkholderiaceae</taxon>
        <taxon>Burkholderia</taxon>
        <taxon>Burkholderia cepacia complex</taxon>
    </lineage>
</organism>
<evidence type="ECO:0000313" key="2">
    <source>
        <dbReference type="Proteomes" id="UP000188543"/>
    </source>
</evidence>
<accession>A0A1V2VVI5</accession>
<dbReference type="AlphaFoldDB" id="A0A1V2VVI5"/>
<sequence length="79" mass="8964">MLIIKLEDRGQDFTEWKCDDSGTVVECGPFQGWLWEGVRVIGAAELTRGDVVDFVDKQGRLRTLNYRVARVTQRPVGPL</sequence>
<dbReference type="Proteomes" id="UP000188543">
    <property type="component" value="Unassembled WGS sequence"/>
</dbReference>
<name>A0A1V2VVI5_9BURK</name>
<reference evidence="1 2" key="1">
    <citation type="submission" date="2016-08" db="EMBL/GenBank/DDBJ databases">
        <authorList>
            <person name="Seilhamer J.J."/>
        </authorList>
    </citation>
    <scope>NUCLEOTIDE SEQUENCE [LARGE SCALE GENOMIC DNA]</scope>
    <source>
        <strain evidence="1 2">VC14762</strain>
    </source>
</reference>
<proteinExistence type="predicted"/>
<dbReference type="EMBL" id="MUTJ01000093">
    <property type="protein sequence ID" value="ONU77433.1"/>
    <property type="molecule type" value="Genomic_DNA"/>
</dbReference>
<evidence type="ECO:0000313" key="1">
    <source>
        <dbReference type="EMBL" id="ONU77433.1"/>
    </source>
</evidence>